<protein>
    <submittedName>
        <fullName evidence="3">Uncharacterized protein</fullName>
    </submittedName>
</protein>
<gene>
    <name evidence="3" type="ORF">D9756_011323</name>
</gene>
<name>A0A8H5CMJ3_9AGAR</name>
<keyword evidence="2" id="KW-0812">Transmembrane</keyword>
<dbReference type="EMBL" id="JAACJO010000070">
    <property type="protein sequence ID" value="KAF5344208.1"/>
    <property type="molecule type" value="Genomic_DNA"/>
</dbReference>
<keyword evidence="2" id="KW-1133">Transmembrane helix</keyword>
<comment type="caution">
    <text evidence="3">The sequence shown here is derived from an EMBL/GenBank/DDBJ whole genome shotgun (WGS) entry which is preliminary data.</text>
</comment>
<feature type="region of interest" description="Disordered" evidence="1">
    <location>
        <begin position="339"/>
        <end position="358"/>
    </location>
</feature>
<evidence type="ECO:0000256" key="2">
    <source>
        <dbReference type="SAM" id="Phobius"/>
    </source>
</evidence>
<dbReference type="Proteomes" id="UP000559027">
    <property type="component" value="Unassembled WGS sequence"/>
</dbReference>
<organism evidence="3 4">
    <name type="scientific">Leucocoprinus leucothites</name>
    <dbReference type="NCBI Taxonomy" id="201217"/>
    <lineage>
        <taxon>Eukaryota</taxon>
        <taxon>Fungi</taxon>
        <taxon>Dikarya</taxon>
        <taxon>Basidiomycota</taxon>
        <taxon>Agaricomycotina</taxon>
        <taxon>Agaricomycetes</taxon>
        <taxon>Agaricomycetidae</taxon>
        <taxon>Agaricales</taxon>
        <taxon>Agaricineae</taxon>
        <taxon>Agaricaceae</taxon>
        <taxon>Leucocoprinus</taxon>
    </lineage>
</organism>
<evidence type="ECO:0000313" key="3">
    <source>
        <dbReference type="EMBL" id="KAF5344208.1"/>
    </source>
</evidence>
<dbReference type="AlphaFoldDB" id="A0A8H5CMJ3"/>
<proteinExistence type="predicted"/>
<evidence type="ECO:0000256" key="1">
    <source>
        <dbReference type="SAM" id="MobiDB-lite"/>
    </source>
</evidence>
<sequence>MDTYPANHAPFFYPRSSHNKHPRVVVVRANETGLSNSDTTTSHPQSSALWSKHDGDWIKSRGLMAITESRSMLFEFNGTGIAVVTFDEYKNPPIPDAYHAQWECFLDDEPFRHNVTNHHSHHNPQPDIPGDGKNKVCQIGSLENRNHTLRVNVKVNQIPALFHSIRYVPLLPPSCGSDGLNDATVRIDPQDNCFFHSDPSFNWDWGDKPRVKSSKLPSYLTVSFYGQQLQWIGDTDDDLKTEDVKFVLDGRQPHNLSISTEKGTLKLDHLLVTTGKPTPIPLRQFDANPTPSTRTLPRATIAGAITGSIVGLALLVLAFFLICRSIRRRRRPEDWKDSALPSLIEHPGSRTSSRSSFSRGFVTGDIEYNPEAQKKMDALDAQPVITRPPSAVILHADSGLRIRFPVSDIPPQYTQI</sequence>
<dbReference type="OrthoDB" id="3112035at2759"/>
<feature type="transmembrane region" description="Helical" evidence="2">
    <location>
        <begin position="301"/>
        <end position="322"/>
    </location>
</feature>
<evidence type="ECO:0000313" key="4">
    <source>
        <dbReference type="Proteomes" id="UP000559027"/>
    </source>
</evidence>
<reference evidence="3 4" key="1">
    <citation type="journal article" date="2020" name="ISME J.">
        <title>Uncovering the hidden diversity of litter-decomposition mechanisms in mushroom-forming fungi.</title>
        <authorList>
            <person name="Floudas D."/>
            <person name="Bentzer J."/>
            <person name="Ahren D."/>
            <person name="Johansson T."/>
            <person name="Persson P."/>
            <person name="Tunlid A."/>
        </authorList>
    </citation>
    <scope>NUCLEOTIDE SEQUENCE [LARGE SCALE GENOMIC DNA]</scope>
    <source>
        <strain evidence="3 4">CBS 146.42</strain>
    </source>
</reference>
<keyword evidence="4" id="KW-1185">Reference proteome</keyword>
<accession>A0A8H5CMJ3</accession>
<feature type="compositionally biased region" description="Low complexity" evidence="1">
    <location>
        <begin position="349"/>
        <end position="358"/>
    </location>
</feature>
<keyword evidence="2" id="KW-0472">Membrane</keyword>